<dbReference type="RefSeq" id="WP_218604241.1">
    <property type="nucleotide sequence ID" value="NZ_JADQDJ010000201.1"/>
</dbReference>
<sequence>MIGRTALVTGVSSRRGIGVALARRLLADGHRVVAQSLSPNDATEPWGADPIDEVVAELGREGSRSAHAEVDLADPAAPAALVAAAVERFGELDTLVVDHARCCCRRTRDRSPGRSSTRRAGSAVPLRDAGPGRVTP</sequence>
<dbReference type="Pfam" id="PF00106">
    <property type="entry name" value="adh_short"/>
    <property type="match status" value="1"/>
</dbReference>
<evidence type="ECO:0000256" key="2">
    <source>
        <dbReference type="ARBA" id="ARBA00023002"/>
    </source>
</evidence>
<gene>
    <name evidence="4" type="ORF">I4I81_07115</name>
</gene>
<protein>
    <submittedName>
        <fullName evidence="4">SDR family NAD(P)-dependent oxidoreductase</fullName>
    </submittedName>
</protein>
<feature type="region of interest" description="Disordered" evidence="3">
    <location>
        <begin position="106"/>
        <end position="136"/>
    </location>
</feature>
<comment type="similarity">
    <text evidence="1">Belongs to the short-chain dehydrogenases/reductases (SDR) family.</text>
</comment>
<keyword evidence="5" id="KW-1185">Reference proteome</keyword>
<proteinExistence type="inferred from homology"/>
<evidence type="ECO:0000313" key="5">
    <source>
        <dbReference type="Proteomes" id="UP000694287"/>
    </source>
</evidence>
<keyword evidence="2" id="KW-0560">Oxidoreductase</keyword>
<name>A0ABS6UQF8_9PSEU</name>
<dbReference type="EMBL" id="JADQDK010000001">
    <property type="protein sequence ID" value="MBW0134024.1"/>
    <property type="molecule type" value="Genomic_DNA"/>
</dbReference>
<accession>A0ABS6UQF8</accession>
<dbReference type="PANTHER" id="PTHR43943">
    <property type="entry name" value="DEHYDROGENASE/REDUCTASE (SDR FAMILY) MEMBER 4"/>
    <property type="match status" value="1"/>
</dbReference>
<organism evidence="4 5">
    <name type="scientific">Pseudonocardia abyssalis</name>
    <dbReference type="NCBI Taxonomy" id="2792008"/>
    <lineage>
        <taxon>Bacteria</taxon>
        <taxon>Bacillati</taxon>
        <taxon>Actinomycetota</taxon>
        <taxon>Actinomycetes</taxon>
        <taxon>Pseudonocardiales</taxon>
        <taxon>Pseudonocardiaceae</taxon>
        <taxon>Pseudonocardia</taxon>
    </lineage>
</organism>
<dbReference type="InterPro" id="IPR002347">
    <property type="entry name" value="SDR_fam"/>
</dbReference>
<evidence type="ECO:0000256" key="1">
    <source>
        <dbReference type="ARBA" id="ARBA00006484"/>
    </source>
</evidence>
<dbReference type="PANTHER" id="PTHR43943:SF17">
    <property type="entry name" value="3-PHENYLPROPIONATE-DIHYDRODIOL_CINNAMIC ACID-DIHYDRODIOL DEHYDROGENASE"/>
    <property type="match status" value="1"/>
</dbReference>
<reference evidence="4 5" key="1">
    <citation type="submission" date="2020-11" db="EMBL/GenBank/DDBJ databases">
        <title>Pseudonocardia abyssalis sp. nov. and Pseudonocardia oceani sp. nov., description and phylogenomic analysis of two novel actinomycetes isolated from the deep Southern Ocean.</title>
        <authorList>
            <person name="Parra J."/>
        </authorList>
    </citation>
    <scope>NUCLEOTIDE SEQUENCE [LARGE SCALE GENOMIC DNA]</scope>
    <source>
        <strain evidence="4 5">KRD-168</strain>
    </source>
</reference>
<dbReference type="Proteomes" id="UP000694287">
    <property type="component" value="Unassembled WGS sequence"/>
</dbReference>
<comment type="caution">
    <text evidence="4">The sequence shown here is derived from an EMBL/GenBank/DDBJ whole genome shotgun (WGS) entry which is preliminary data.</text>
</comment>
<evidence type="ECO:0000256" key="3">
    <source>
        <dbReference type="SAM" id="MobiDB-lite"/>
    </source>
</evidence>
<evidence type="ECO:0000313" key="4">
    <source>
        <dbReference type="EMBL" id="MBW0134024.1"/>
    </source>
</evidence>